<name>A0A9W9TG12_PENCI</name>
<protein>
    <recommendedName>
        <fullName evidence="1">Carboxylesterase type B domain-containing protein</fullName>
    </recommendedName>
</protein>
<evidence type="ECO:0000313" key="3">
    <source>
        <dbReference type="Proteomes" id="UP001147733"/>
    </source>
</evidence>
<dbReference type="Proteomes" id="UP001147733">
    <property type="component" value="Unassembled WGS sequence"/>
</dbReference>
<gene>
    <name evidence="2" type="ORF">N7469_010293</name>
</gene>
<organism evidence="2 3">
    <name type="scientific">Penicillium citrinum</name>
    <dbReference type="NCBI Taxonomy" id="5077"/>
    <lineage>
        <taxon>Eukaryota</taxon>
        <taxon>Fungi</taxon>
        <taxon>Dikarya</taxon>
        <taxon>Ascomycota</taxon>
        <taxon>Pezizomycotina</taxon>
        <taxon>Eurotiomycetes</taxon>
        <taxon>Eurotiomycetidae</taxon>
        <taxon>Eurotiales</taxon>
        <taxon>Aspergillaceae</taxon>
        <taxon>Penicillium</taxon>
    </lineage>
</organism>
<dbReference type="Gene3D" id="3.40.50.1820">
    <property type="entry name" value="alpha/beta hydrolase"/>
    <property type="match status" value="1"/>
</dbReference>
<dbReference type="GO" id="GO:0017000">
    <property type="term" value="P:antibiotic biosynthetic process"/>
    <property type="evidence" value="ECO:0007669"/>
    <property type="project" value="UniProtKB-ARBA"/>
</dbReference>
<dbReference type="InterPro" id="IPR002018">
    <property type="entry name" value="CarbesteraseB"/>
</dbReference>
<keyword evidence="3" id="KW-1185">Reference proteome</keyword>
<dbReference type="GO" id="GO:0072330">
    <property type="term" value="P:monocarboxylic acid biosynthetic process"/>
    <property type="evidence" value="ECO:0007669"/>
    <property type="project" value="UniProtKB-ARBA"/>
</dbReference>
<reference evidence="2" key="2">
    <citation type="journal article" date="2023" name="IMA Fungus">
        <title>Comparative genomic study of the Penicillium genus elucidates a diverse pangenome and 15 lateral gene transfer events.</title>
        <authorList>
            <person name="Petersen C."/>
            <person name="Sorensen T."/>
            <person name="Nielsen M.R."/>
            <person name="Sondergaard T.E."/>
            <person name="Sorensen J.L."/>
            <person name="Fitzpatrick D.A."/>
            <person name="Frisvad J.C."/>
            <person name="Nielsen K.L."/>
        </authorList>
    </citation>
    <scope>NUCLEOTIDE SEQUENCE</scope>
    <source>
        <strain evidence="2">IBT 23319</strain>
    </source>
</reference>
<dbReference type="RefSeq" id="XP_056496329.1">
    <property type="nucleotide sequence ID" value="XM_056649198.1"/>
</dbReference>
<evidence type="ECO:0000259" key="1">
    <source>
        <dbReference type="Pfam" id="PF00135"/>
    </source>
</evidence>
<comment type="caution">
    <text evidence="2">The sequence shown here is derived from an EMBL/GenBank/DDBJ whole genome shotgun (WGS) entry which is preliminary data.</text>
</comment>
<dbReference type="Pfam" id="PF00135">
    <property type="entry name" value="COesterase"/>
    <property type="match status" value="1"/>
</dbReference>
<reference evidence="2" key="1">
    <citation type="submission" date="2022-11" db="EMBL/GenBank/DDBJ databases">
        <authorList>
            <person name="Petersen C."/>
        </authorList>
    </citation>
    <scope>NUCLEOTIDE SEQUENCE</scope>
    <source>
        <strain evidence="2">IBT 23319</strain>
    </source>
</reference>
<dbReference type="SUPFAM" id="SSF53474">
    <property type="entry name" value="alpha/beta-Hydrolases"/>
    <property type="match status" value="1"/>
</dbReference>
<sequence length="541" mass="61161">MSYQRKIHRFDAGPLGQIEGLTITSDDTPAVHYFGGLPYALPPTREWRFRAPRRLPKGYRYGTAAAPGQFTRGTWVCPQPPSTNTPDASVVDEDCLQLNVWVPARPAPQDGWPVCFYIHGGFLQVGTANLSPEALVPLLSDSAFQAIMVLPSYRLNAFGFLAGSELAAEASANVNGETTGNMGLWDQRMALEWTHANIACFNGNPANITVAGYSAGAYSAFQQLAHELWRVPTERSIIRRVAMFSNGPGVRPKALQDQQKQYDEFLTRLGIALDLEDKVKLRRLRALPYQRLVEVQTEMKISEFRVLADDFFYPKDLIDRINDGQFAVRMKNRGITLINGECKEEHTMYGRWRTPEDSYAGIYGRLCAEYAPSVTDALMRHYCGPTKILPKGYASWQDFFGRLYAYIQVHHLQRGFHHALFRGGLRPGNDVLRYRFERRLGCVDETIPSEFGVTHLTDIPIWLWGSSFSGGLTNQEKEWLSGWNKCWAAFVNGDAVNWGPTKPNEVRRWRSDGKTDVWEDTLWEEGIAFWEIVNSVSADSN</sequence>
<accession>A0A9W9TG12</accession>
<proteinExistence type="predicted"/>
<dbReference type="InterPro" id="IPR029058">
    <property type="entry name" value="AB_hydrolase_fold"/>
</dbReference>
<dbReference type="PANTHER" id="PTHR43142:SF4">
    <property type="entry name" value="CARBOXYLIC ESTER HYDROLASE"/>
    <property type="match status" value="1"/>
</dbReference>
<feature type="domain" description="Carboxylesterase type B" evidence="1">
    <location>
        <begin position="15"/>
        <end position="509"/>
    </location>
</feature>
<evidence type="ECO:0000313" key="2">
    <source>
        <dbReference type="EMBL" id="KAJ5221406.1"/>
    </source>
</evidence>
<dbReference type="GeneID" id="81388365"/>
<dbReference type="OrthoDB" id="6846267at2759"/>
<dbReference type="AlphaFoldDB" id="A0A9W9TG12"/>
<dbReference type="PANTHER" id="PTHR43142">
    <property type="entry name" value="CARBOXYLIC ESTER HYDROLASE"/>
    <property type="match status" value="1"/>
</dbReference>
<dbReference type="EMBL" id="JAPQKT010000009">
    <property type="protein sequence ID" value="KAJ5221406.1"/>
    <property type="molecule type" value="Genomic_DNA"/>
</dbReference>